<keyword evidence="1" id="KW-1133">Transmembrane helix</keyword>
<dbReference type="RefSeq" id="WP_140620189.1">
    <property type="nucleotide sequence ID" value="NZ_VFRQ01000002.1"/>
</dbReference>
<organism evidence="2 3">
    <name type="scientific">Pontibacter mangrovi</name>
    <dbReference type="NCBI Taxonomy" id="2589816"/>
    <lineage>
        <taxon>Bacteria</taxon>
        <taxon>Pseudomonadati</taxon>
        <taxon>Bacteroidota</taxon>
        <taxon>Cytophagia</taxon>
        <taxon>Cytophagales</taxon>
        <taxon>Hymenobacteraceae</taxon>
        <taxon>Pontibacter</taxon>
    </lineage>
</organism>
<feature type="transmembrane region" description="Helical" evidence="1">
    <location>
        <begin position="193"/>
        <end position="211"/>
    </location>
</feature>
<feature type="transmembrane region" description="Helical" evidence="1">
    <location>
        <begin position="87"/>
        <end position="105"/>
    </location>
</feature>
<proteinExistence type="predicted"/>
<feature type="transmembrane region" description="Helical" evidence="1">
    <location>
        <begin position="279"/>
        <end position="308"/>
    </location>
</feature>
<comment type="caution">
    <text evidence="2">The sequence shown here is derived from an EMBL/GenBank/DDBJ whole genome shotgun (WGS) entry which is preliminary data.</text>
</comment>
<feature type="transmembrane region" description="Helical" evidence="1">
    <location>
        <begin position="255"/>
        <end position="272"/>
    </location>
</feature>
<dbReference type="InterPro" id="IPR022134">
    <property type="entry name" value="DUF3667"/>
</dbReference>
<keyword evidence="1" id="KW-0812">Transmembrane</keyword>
<gene>
    <name evidence="2" type="ORF">FJM65_05365</name>
</gene>
<dbReference type="EMBL" id="VFRQ01000002">
    <property type="protein sequence ID" value="TPE45459.1"/>
    <property type="molecule type" value="Genomic_DNA"/>
</dbReference>
<dbReference type="AlphaFoldDB" id="A0A501W798"/>
<reference evidence="2 3" key="1">
    <citation type="submission" date="2019-06" db="EMBL/GenBank/DDBJ databases">
        <title>A novel bacterium of genus Pontibacter, isolated from marine sediment.</title>
        <authorList>
            <person name="Huang H."/>
            <person name="Mo K."/>
            <person name="Hu Y."/>
        </authorList>
    </citation>
    <scope>NUCLEOTIDE SEQUENCE [LARGE SCALE GENOMIC DNA]</scope>
    <source>
        <strain evidence="2 3">HB172049</strain>
    </source>
</reference>
<keyword evidence="1" id="KW-0472">Membrane</keyword>
<dbReference type="OrthoDB" id="7446256at2"/>
<sequence length="309" mass="36084">MEKKRRKFTQCPNCGYTFEEVNNFCPNCGQENHDLNVPVKHLIAEFFEGTIHFDTKAWHTLKYLITRPGLLTEKFNMGQRASYVPPFRLYVFVSLIFFTVLALRSHSSVTVATEEEAQKKLEEVDPTIAAGIRTADSLRSVSEIRSADSLATAAATQLLPGNEQEGFRKELMAKFAKFTKDEEHSKQKLLKNVSFMMFVLMPFFGLILYLFYRKQRRNYVEHLMFSIHFHTFFFIAVILGLAVEYFYRKFDVDEWTFWVALIYLFFALHRVYKQSYLRTFFMLIPISFVYLISVAVLMLATVGISIMMS</sequence>
<evidence type="ECO:0000313" key="3">
    <source>
        <dbReference type="Proteomes" id="UP000316727"/>
    </source>
</evidence>
<dbReference type="CDD" id="cd00350">
    <property type="entry name" value="rubredoxin_like"/>
    <property type="match status" value="1"/>
</dbReference>
<dbReference type="Proteomes" id="UP000316727">
    <property type="component" value="Unassembled WGS sequence"/>
</dbReference>
<protein>
    <submittedName>
        <fullName evidence="2">DUF3667 domain-containing protein</fullName>
    </submittedName>
</protein>
<keyword evidence="3" id="KW-1185">Reference proteome</keyword>
<name>A0A501W798_9BACT</name>
<feature type="transmembrane region" description="Helical" evidence="1">
    <location>
        <begin position="223"/>
        <end position="243"/>
    </location>
</feature>
<dbReference type="Pfam" id="PF12412">
    <property type="entry name" value="DUF3667"/>
    <property type="match status" value="1"/>
</dbReference>
<accession>A0A501W798</accession>
<evidence type="ECO:0000313" key="2">
    <source>
        <dbReference type="EMBL" id="TPE45459.1"/>
    </source>
</evidence>
<evidence type="ECO:0000256" key="1">
    <source>
        <dbReference type="SAM" id="Phobius"/>
    </source>
</evidence>